<evidence type="ECO:0000259" key="3">
    <source>
        <dbReference type="Pfam" id="PF02668"/>
    </source>
</evidence>
<gene>
    <name evidence="4" type="ORF">SCF082_LOCUS7087</name>
</gene>
<proteinExistence type="predicted"/>
<organism evidence="4 5">
    <name type="scientific">Durusdinium trenchii</name>
    <dbReference type="NCBI Taxonomy" id="1381693"/>
    <lineage>
        <taxon>Eukaryota</taxon>
        <taxon>Sar</taxon>
        <taxon>Alveolata</taxon>
        <taxon>Dinophyceae</taxon>
        <taxon>Suessiales</taxon>
        <taxon>Symbiodiniaceae</taxon>
        <taxon>Durusdinium</taxon>
    </lineage>
</organism>
<protein>
    <submittedName>
        <fullName evidence="4">TauD domain-containing protein</fullName>
    </submittedName>
</protein>
<dbReference type="Proteomes" id="UP001642464">
    <property type="component" value="Unassembled WGS sequence"/>
</dbReference>
<dbReference type="InterPro" id="IPR042098">
    <property type="entry name" value="TauD-like_sf"/>
</dbReference>
<dbReference type="SUPFAM" id="SSF51197">
    <property type="entry name" value="Clavaminate synthase-like"/>
    <property type="match status" value="1"/>
</dbReference>
<comment type="caution">
    <text evidence="4">The sequence shown here is derived from an EMBL/GenBank/DDBJ whole genome shotgun (WGS) entry which is preliminary data.</text>
</comment>
<reference evidence="4 5" key="1">
    <citation type="submission" date="2024-02" db="EMBL/GenBank/DDBJ databases">
        <authorList>
            <person name="Chen Y."/>
            <person name="Shah S."/>
            <person name="Dougan E. K."/>
            <person name="Thang M."/>
            <person name="Chan C."/>
        </authorList>
    </citation>
    <scope>NUCLEOTIDE SEQUENCE [LARGE SCALE GENOMIC DNA]</scope>
</reference>
<evidence type="ECO:0000313" key="5">
    <source>
        <dbReference type="Proteomes" id="UP001642464"/>
    </source>
</evidence>
<dbReference type="InterPro" id="IPR050411">
    <property type="entry name" value="AlphaKG_dependent_hydroxylases"/>
</dbReference>
<accession>A0ABP0IKC8</accession>
<keyword evidence="5" id="KW-1185">Reference proteome</keyword>
<dbReference type="Gene3D" id="3.60.130.10">
    <property type="entry name" value="Clavaminate synthase-like"/>
    <property type="match status" value="1"/>
</dbReference>
<name>A0ABP0IKC8_9DINO</name>
<sequence>MKRTSPDLPTSKEEVPRWSFEDLVSDLTQALAKSTDLSLSDLSQKRFPITVPVQERLEEVLHELQFGTGAALLQFPADWLLEQGEEGSQRAFLGLCAHLGRPVTQSTDLQELCARVEVARSPEVLEAKHTQRRGYRNAQDQFLHNDSSIPAARGQGVCDVLAMLCFRPARSGGLSKMASARKIHELLQQQPRVLESVRHGFKYDAASVEYHPDWRQPPTGQEARPMVFEDVNGFPCVQYAKNMVETISAAYAKEGGELDSVKALLKNLEDACSDPAVVQYWDLKAGEAYLVDNYRWLHARTHFEDDAAAPRLFFRLWLQVADFERQKTRPCAE</sequence>
<dbReference type="PANTHER" id="PTHR10696">
    <property type="entry name" value="GAMMA-BUTYROBETAINE HYDROXYLASE-RELATED"/>
    <property type="match status" value="1"/>
</dbReference>
<dbReference type="InterPro" id="IPR003819">
    <property type="entry name" value="TauD/TfdA-like"/>
</dbReference>
<keyword evidence="1" id="KW-0560">Oxidoreductase</keyword>
<feature type="domain" description="TauD/TfdA-like" evidence="3">
    <location>
        <begin position="117"/>
        <end position="317"/>
    </location>
</feature>
<evidence type="ECO:0000256" key="1">
    <source>
        <dbReference type="ARBA" id="ARBA00023002"/>
    </source>
</evidence>
<dbReference type="EMBL" id="CAXAMM010003947">
    <property type="protein sequence ID" value="CAK9001810.1"/>
    <property type="molecule type" value="Genomic_DNA"/>
</dbReference>
<evidence type="ECO:0000256" key="2">
    <source>
        <dbReference type="ARBA" id="ARBA00023194"/>
    </source>
</evidence>
<evidence type="ECO:0000313" key="4">
    <source>
        <dbReference type="EMBL" id="CAK9001810.1"/>
    </source>
</evidence>
<keyword evidence="2" id="KW-0045">Antibiotic biosynthesis</keyword>
<dbReference type="Pfam" id="PF02668">
    <property type="entry name" value="TauD"/>
    <property type="match status" value="1"/>
</dbReference>
<dbReference type="PANTHER" id="PTHR10696:SF56">
    <property type="entry name" value="TAUD_TFDA-LIKE DOMAIN-CONTAINING PROTEIN"/>
    <property type="match status" value="1"/>
</dbReference>